<name>A0A1T4QF50_9BACT</name>
<feature type="compositionally biased region" description="Basic and acidic residues" evidence="1">
    <location>
        <begin position="329"/>
        <end position="345"/>
    </location>
</feature>
<proteinExistence type="predicted"/>
<evidence type="ECO:0000313" key="3">
    <source>
        <dbReference type="Proteomes" id="UP000190449"/>
    </source>
</evidence>
<protein>
    <submittedName>
        <fullName evidence="2">Uncharacterized protein</fullName>
    </submittedName>
</protein>
<feature type="region of interest" description="Disordered" evidence="1">
    <location>
        <begin position="323"/>
        <end position="345"/>
    </location>
</feature>
<gene>
    <name evidence="2" type="ORF">SAMN02745108_02264</name>
</gene>
<organism evidence="2 3">
    <name type="scientific">Fibrobacter intestinalis</name>
    <dbReference type="NCBI Taxonomy" id="28122"/>
    <lineage>
        <taxon>Bacteria</taxon>
        <taxon>Pseudomonadati</taxon>
        <taxon>Fibrobacterota</taxon>
        <taxon>Fibrobacteria</taxon>
        <taxon>Fibrobacterales</taxon>
        <taxon>Fibrobacteraceae</taxon>
        <taxon>Fibrobacter</taxon>
    </lineage>
</organism>
<evidence type="ECO:0000256" key="1">
    <source>
        <dbReference type="SAM" id="MobiDB-lite"/>
    </source>
</evidence>
<evidence type="ECO:0000313" key="2">
    <source>
        <dbReference type="EMBL" id="SKA02131.1"/>
    </source>
</evidence>
<dbReference type="STRING" id="28122.SAMN02745108_02264"/>
<dbReference type="EMBL" id="FUWU01000046">
    <property type="protein sequence ID" value="SKA02131.1"/>
    <property type="molecule type" value="Genomic_DNA"/>
</dbReference>
<dbReference type="AlphaFoldDB" id="A0A1T4QF50"/>
<accession>A0A1T4QF50</accession>
<dbReference type="Proteomes" id="UP000190449">
    <property type="component" value="Unassembled WGS sequence"/>
</dbReference>
<dbReference type="RefSeq" id="WP_078777009.1">
    <property type="nucleotide sequence ID" value="NZ_FUWU01000046.1"/>
</dbReference>
<sequence>MFEKFKKDYCIEFYKAYDSITKNLGFHTDFYRFIKNKFLHLKSIEDATKSTMDAFIEFIYAKMYSSKFLPPNEINRRREMYRKIFEFCYKKTFNVDNIPSTQEEIRRSIFKSKLACLKIFKNVQSCISTEEFLEDDKKFVNDLIEEFWFIHTFCNFIEKTSCEKIDFFKRFFGDYPFNNPEIPSEENRLWNEKHSQEFEIIKNDKKESAENLKSARQWFKEQLETVKFENLSEEQKSVFFKEMFVSFGNISVAKTGGAKGYLVQLKNLFYLGRYYNIHLLPLKYIEKTQNQAVLESIAHETWQNYRDYGFIPKEPIEDAIRRGQKKMVHPKEKDDYGKNARREPMERVSKLLPSNKTLDKGDNYESATNNYLSNIDMQELINAKNMQEVADYLKHSVTSFFTKENIATVKRTGPSEQLIKDFSKQSIEQSLILTSLFPIHKPGIGIITHYDIYKNQNKEMPSIIEDIAKTILMK</sequence>
<reference evidence="2 3" key="1">
    <citation type="submission" date="2017-02" db="EMBL/GenBank/DDBJ databases">
        <authorList>
            <person name="Peterson S.W."/>
        </authorList>
    </citation>
    <scope>NUCLEOTIDE SEQUENCE [LARGE SCALE GENOMIC DNA]</scope>
    <source>
        <strain evidence="2 3">ATCC 43854</strain>
    </source>
</reference>